<dbReference type="AlphaFoldDB" id="A0A0E9R9G9"/>
<evidence type="ECO:0000313" key="1">
    <source>
        <dbReference type="EMBL" id="JAH24988.1"/>
    </source>
</evidence>
<dbReference type="EMBL" id="GBXM01083589">
    <property type="protein sequence ID" value="JAH24988.1"/>
    <property type="molecule type" value="Transcribed_RNA"/>
</dbReference>
<protein>
    <submittedName>
        <fullName evidence="1">Uncharacterized protein</fullName>
    </submittedName>
</protein>
<accession>A0A0E9R9G9</accession>
<organism evidence="1">
    <name type="scientific">Anguilla anguilla</name>
    <name type="common">European freshwater eel</name>
    <name type="synonym">Muraena anguilla</name>
    <dbReference type="NCBI Taxonomy" id="7936"/>
    <lineage>
        <taxon>Eukaryota</taxon>
        <taxon>Metazoa</taxon>
        <taxon>Chordata</taxon>
        <taxon>Craniata</taxon>
        <taxon>Vertebrata</taxon>
        <taxon>Euteleostomi</taxon>
        <taxon>Actinopterygii</taxon>
        <taxon>Neopterygii</taxon>
        <taxon>Teleostei</taxon>
        <taxon>Anguilliformes</taxon>
        <taxon>Anguillidae</taxon>
        <taxon>Anguilla</taxon>
    </lineage>
</organism>
<name>A0A0E9R9G9_ANGAN</name>
<reference evidence="1" key="1">
    <citation type="submission" date="2014-11" db="EMBL/GenBank/DDBJ databases">
        <authorList>
            <person name="Amaro Gonzalez C."/>
        </authorList>
    </citation>
    <scope>NUCLEOTIDE SEQUENCE</scope>
</reference>
<proteinExistence type="predicted"/>
<sequence length="22" mass="2387">MQNPPGALTLYCTAVLQSPLLR</sequence>
<reference evidence="1" key="2">
    <citation type="journal article" date="2015" name="Fish Shellfish Immunol.">
        <title>Early steps in the European eel (Anguilla anguilla)-Vibrio vulnificus interaction in the gills: Role of the RtxA13 toxin.</title>
        <authorList>
            <person name="Callol A."/>
            <person name="Pajuelo D."/>
            <person name="Ebbesson L."/>
            <person name="Teles M."/>
            <person name="MacKenzie S."/>
            <person name="Amaro C."/>
        </authorList>
    </citation>
    <scope>NUCLEOTIDE SEQUENCE</scope>
</reference>